<accession>A0AAY4B8N6</accession>
<organism evidence="13 14">
    <name type="scientific">Denticeps clupeoides</name>
    <name type="common">denticle herring</name>
    <dbReference type="NCBI Taxonomy" id="299321"/>
    <lineage>
        <taxon>Eukaryota</taxon>
        <taxon>Metazoa</taxon>
        <taxon>Chordata</taxon>
        <taxon>Craniata</taxon>
        <taxon>Vertebrata</taxon>
        <taxon>Euteleostomi</taxon>
        <taxon>Actinopterygii</taxon>
        <taxon>Neopterygii</taxon>
        <taxon>Teleostei</taxon>
        <taxon>Clupei</taxon>
        <taxon>Clupeiformes</taxon>
        <taxon>Denticipitoidei</taxon>
        <taxon>Denticipitidae</taxon>
        <taxon>Denticeps</taxon>
    </lineage>
</organism>
<reference evidence="13" key="3">
    <citation type="submission" date="2025-09" db="UniProtKB">
        <authorList>
            <consortium name="Ensembl"/>
        </authorList>
    </citation>
    <scope>IDENTIFICATION</scope>
</reference>
<feature type="coiled-coil region" evidence="10">
    <location>
        <begin position="336"/>
        <end position="363"/>
    </location>
</feature>
<evidence type="ECO:0008006" key="15">
    <source>
        <dbReference type="Google" id="ProtNLM"/>
    </source>
</evidence>
<gene>
    <name evidence="13" type="primary">EVC</name>
</gene>
<dbReference type="GO" id="GO:0007224">
    <property type="term" value="P:smoothened signaling pathway"/>
    <property type="evidence" value="ECO:0007669"/>
    <property type="project" value="InterPro"/>
</dbReference>
<evidence type="ECO:0000256" key="6">
    <source>
        <dbReference type="ARBA" id="ARBA00022989"/>
    </source>
</evidence>
<evidence type="ECO:0000256" key="10">
    <source>
        <dbReference type="SAM" id="Coils"/>
    </source>
</evidence>
<keyword evidence="4" id="KW-0963">Cytoplasm</keyword>
<reference evidence="13 14" key="1">
    <citation type="submission" date="2020-06" db="EMBL/GenBank/DDBJ databases">
        <authorList>
            <consortium name="Wellcome Sanger Institute Data Sharing"/>
        </authorList>
    </citation>
    <scope>NUCLEOTIDE SEQUENCE [LARGE SCALE GENOMIC DNA]</scope>
</reference>
<feature type="region of interest" description="Disordered" evidence="11">
    <location>
        <begin position="128"/>
        <end position="182"/>
    </location>
</feature>
<keyword evidence="14" id="KW-1185">Reference proteome</keyword>
<keyword evidence="8" id="KW-0206">Cytoskeleton</keyword>
<evidence type="ECO:0000256" key="12">
    <source>
        <dbReference type="SAM" id="Phobius"/>
    </source>
</evidence>
<evidence type="ECO:0000256" key="1">
    <source>
        <dbReference type="ARBA" id="ARBA00004120"/>
    </source>
</evidence>
<evidence type="ECO:0000256" key="2">
    <source>
        <dbReference type="ARBA" id="ARBA00004162"/>
    </source>
</evidence>
<evidence type="ECO:0000256" key="3">
    <source>
        <dbReference type="ARBA" id="ARBA00022475"/>
    </source>
</evidence>
<dbReference type="Ensembl" id="ENSDCDT00010018348.1">
    <property type="protein sequence ID" value="ENSDCDP00010017308.1"/>
    <property type="gene ID" value="ENSDCDG00010007923.1"/>
</dbReference>
<feature type="compositionally biased region" description="Low complexity" evidence="11">
    <location>
        <begin position="149"/>
        <end position="159"/>
    </location>
</feature>
<feature type="region of interest" description="Disordered" evidence="11">
    <location>
        <begin position="876"/>
        <end position="896"/>
    </location>
</feature>
<protein>
    <recommendedName>
        <fullName evidence="15">Ellis-van Creveld syndrome protein</fullName>
    </recommendedName>
</protein>
<feature type="region of interest" description="Disordered" evidence="11">
    <location>
        <begin position="67"/>
        <end position="98"/>
    </location>
</feature>
<keyword evidence="3" id="KW-1003">Cell membrane</keyword>
<dbReference type="GO" id="GO:0098797">
    <property type="term" value="C:plasma membrane protein complex"/>
    <property type="evidence" value="ECO:0007669"/>
    <property type="project" value="TreeGrafter"/>
</dbReference>
<keyword evidence="9" id="KW-0966">Cell projection</keyword>
<dbReference type="Proteomes" id="UP000694580">
    <property type="component" value="Chromosome 14"/>
</dbReference>
<keyword evidence="6 12" id="KW-1133">Transmembrane helix</keyword>
<feature type="transmembrane region" description="Helical" evidence="12">
    <location>
        <begin position="20"/>
        <end position="45"/>
    </location>
</feature>
<evidence type="ECO:0000313" key="13">
    <source>
        <dbReference type="Ensembl" id="ENSDCDP00010017308.1"/>
    </source>
</evidence>
<dbReference type="PANTHER" id="PTHR16795:SF13">
    <property type="entry name" value="EVC COMPLEX MEMBER EVC"/>
    <property type="match status" value="1"/>
</dbReference>
<dbReference type="PANTHER" id="PTHR16795">
    <property type="entry name" value="LIMBIN/ELLIS-VAN CREVELD PROTEIN"/>
    <property type="match status" value="1"/>
</dbReference>
<evidence type="ECO:0000256" key="4">
    <source>
        <dbReference type="ARBA" id="ARBA00022490"/>
    </source>
</evidence>
<keyword evidence="7 12" id="KW-0472">Membrane</keyword>
<evidence type="ECO:0000313" key="14">
    <source>
        <dbReference type="Proteomes" id="UP000694580"/>
    </source>
</evidence>
<name>A0AAY4B8N6_9TELE</name>
<keyword evidence="5 12" id="KW-0812">Transmembrane</keyword>
<evidence type="ECO:0000256" key="9">
    <source>
        <dbReference type="ARBA" id="ARBA00023273"/>
    </source>
</evidence>
<evidence type="ECO:0000256" key="8">
    <source>
        <dbReference type="ARBA" id="ARBA00023212"/>
    </source>
</evidence>
<evidence type="ECO:0000256" key="5">
    <source>
        <dbReference type="ARBA" id="ARBA00022692"/>
    </source>
</evidence>
<keyword evidence="10" id="KW-0175">Coiled coil</keyword>
<dbReference type="GO" id="GO:0060170">
    <property type="term" value="C:ciliary membrane"/>
    <property type="evidence" value="ECO:0007669"/>
    <property type="project" value="TreeGrafter"/>
</dbReference>
<sequence>MAPECASDVALRVAESLQLFTGLLTVAVAFGVFFGIVTATLLYVFCLKPCLQTRKFQGYDPRRLFDMEDGDRDGSQSDCSSVEKRPGQCGAPNERSKKQVPVSSDVAAFALKAKVVYPINQRFRPLADGASNPSLHEHSKLAVPPQPASSCSSSTMDSLSQEKDDGSSHFVSPSPPPTLDNETFQRVSYYPETVCQLGSDGRVSLYCLGLQDLHNQRSQLQEHKHEAFLQILRIVLSSAFHKDNTDSAFSTNIQLAQRKDLEVLRKNMNASLLGIEKLDDAGTASCSVDDVEKAGRERQEHAVQMAVVFSKQLEKLCQQLLGRRSPLPTAAVEKISQTLVESLLQLEEKLAECENMAMQAVLDRLQWWEAVAGCFRKRSALLRENVELRLKITARGLEQLTSDGQLTFTQMETLLSELQAVMAAELQCWNEGCRSRMVELVKERGRKVECKRRKLLKSHARDRSQNQQSLEIVQDPNEFIKLYHESLLRQMKQLVEFEMQQDGRITDALCTVWSVQRSWSDGISARWKEAVGAVLSASSQLSADYCQQLWRTLVHNLTIQLQSGQPSGRQQLQDIRSQLERDKQAWTDEDSLCRACLCHLAEQQMKITTSVVNSQKDLLLSADVVKKQRLLQSAFQRHFVARHFFLRGLREMRLSRLKLKPQESPDARELLLIDTEKLLDDEAQMVTQSHQHEFLSEVESASKLLQEYSQLLIGHALAWSVRQQLDATRQTSPARDDGRKIQLIEDITKSLSVSTVRTLVHNYYTEIRAVARSFLEENSKTDECEAQSGPGHQVQVLLKDLAHWARKPTSTAFQQRVELQKQRVLAQLDLEHQLLLTSLRGKRTTLDKAKRRFHLQLQEAEEHFMAELLASLPIHGADDCETPESKREGGSKNQVL</sequence>
<comment type="subcellular location">
    <subcellularLocation>
        <location evidence="2">Cell membrane</location>
        <topology evidence="2">Single-pass membrane protein</topology>
    </subcellularLocation>
    <subcellularLocation>
        <location evidence="1">Cytoplasm</location>
        <location evidence="1">Cytoskeleton</location>
        <location evidence="1">Cilium basal body</location>
    </subcellularLocation>
</comment>
<evidence type="ECO:0000256" key="7">
    <source>
        <dbReference type="ARBA" id="ARBA00023136"/>
    </source>
</evidence>
<reference evidence="13" key="2">
    <citation type="submission" date="2025-08" db="UniProtKB">
        <authorList>
            <consortium name="Ensembl"/>
        </authorList>
    </citation>
    <scope>IDENTIFICATION</scope>
</reference>
<evidence type="ECO:0000256" key="11">
    <source>
        <dbReference type="SAM" id="MobiDB-lite"/>
    </source>
</evidence>
<dbReference type="InterPro" id="IPR026501">
    <property type="entry name" value="Limbin/EVC"/>
</dbReference>
<dbReference type="AlphaFoldDB" id="A0AAY4B8N6"/>
<proteinExistence type="predicted"/>
<dbReference type="GeneTree" id="ENSGT00940000154127"/>